<reference evidence="2" key="1">
    <citation type="submission" date="2010-11" db="EMBL/GenBank/DDBJ databases">
        <title>Genome sequence of Helicobacter pylori strain SouthAfrica7.</title>
        <authorList>
            <person name="Kersulyte D."/>
            <person name="Segal I."/>
            <person name="Mistry R."/>
            <person name="Berg D.E."/>
        </authorList>
    </citation>
    <scope>NUCLEOTIDE SEQUENCE [LARGE SCALE GENOMIC DNA]</scope>
    <source>
        <strain evidence="2">SouthAfrica7</strain>
    </source>
</reference>
<sequence length="37" mass="4345">MALIFLFYCFGFHSKIKLKEMVAYSSSSFIVCFKNPF</sequence>
<proteinExistence type="predicted"/>
<evidence type="ECO:0000313" key="1">
    <source>
        <dbReference type="EMBL" id="ADU85040.1"/>
    </source>
</evidence>
<organism evidence="1 2">
    <name type="scientific">Helicobacter pylori (strain SouthAfrica7)</name>
    <dbReference type="NCBI Taxonomy" id="907239"/>
    <lineage>
        <taxon>Bacteria</taxon>
        <taxon>Pseudomonadati</taxon>
        <taxon>Campylobacterota</taxon>
        <taxon>Epsilonproteobacteria</taxon>
        <taxon>Campylobacterales</taxon>
        <taxon>Helicobacteraceae</taxon>
        <taxon>Helicobacter</taxon>
    </lineage>
</organism>
<dbReference type="HOGENOM" id="CLU_3344498_0_0_7"/>
<evidence type="ECO:0000313" key="2">
    <source>
        <dbReference type="Proteomes" id="UP000007467"/>
    </source>
</evidence>
<protein>
    <submittedName>
        <fullName evidence="1">Uncharacterized protein</fullName>
    </submittedName>
</protein>
<dbReference type="KEGG" id="hes:HPSA_05330"/>
<accession>E8QSS6</accession>
<dbReference type="AlphaFoldDB" id="E8QSS6"/>
<reference evidence="1 2" key="2">
    <citation type="journal article" date="2013" name="Genome Announc.">
        <title>Genome Sequences of Three hpAfrica2 Strains of Helicobacter pylori.</title>
        <authorList>
            <person name="Duncan S.S."/>
            <person name="Bertoli M.T."/>
            <person name="Kersulyte D."/>
            <person name="Valk P.L."/>
            <person name="Tamma S."/>
            <person name="Segal I."/>
            <person name="McClain M.S."/>
            <person name="Cover T.L."/>
            <person name="Berg D.E."/>
        </authorList>
    </citation>
    <scope>NUCLEOTIDE SEQUENCE [LARGE SCALE GENOMIC DNA]</scope>
    <source>
        <strain evidence="1 2">SouthAfrica7</strain>
    </source>
</reference>
<name>E8QSS6_HELPW</name>
<dbReference type="EMBL" id="CP002336">
    <property type="protein sequence ID" value="ADU85040.1"/>
    <property type="molecule type" value="Genomic_DNA"/>
</dbReference>
<gene>
    <name evidence="1" type="ordered locus">HPSA_05330</name>
</gene>
<dbReference type="Proteomes" id="UP000007467">
    <property type="component" value="Chromosome"/>
</dbReference>
<dbReference type="PATRIC" id="fig|907239.3.peg.1083"/>